<accession>A0ACA9K2M5</accession>
<dbReference type="EMBL" id="CAJVPM010000669">
    <property type="protein sequence ID" value="CAG8449149.1"/>
    <property type="molecule type" value="Genomic_DNA"/>
</dbReference>
<protein>
    <submittedName>
        <fullName evidence="1">2827_t:CDS:1</fullName>
    </submittedName>
</protein>
<name>A0ACA9K2M5_9GLOM</name>
<evidence type="ECO:0000313" key="1">
    <source>
        <dbReference type="EMBL" id="CAG8449149.1"/>
    </source>
</evidence>
<reference evidence="1" key="1">
    <citation type="submission" date="2021-06" db="EMBL/GenBank/DDBJ databases">
        <authorList>
            <person name="Kallberg Y."/>
            <person name="Tangrot J."/>
            <person name="Rosling A."/>
        </authorList>
    </citation>
    <scope>NUCLEOTIDE SEQUENCE</scope>
    <source>
        <strain evidence="1">AU212A</strain>
    </source>
</reference>
<sequence length="298" mass="35177">MATDTANLFHKKHTPKKGTKTSGVYLFGLYLKILDEVRKSKRYLNALKQVDQCSNSNLTKRAVNIEKLMLTEFNEKISEVYNSDDILILESLSYSVKKHNYEINYGDNDKIKKKQKAELIAKTFNKQNISRNSYRDLCDIEFHLPLEKQNVERQVKHIMIMIAILDNKDTIQQPNYHYTIVLYSGSEDYEILMNITASFCDEEMSRIKVSFKFWQNHESKDWDYISLMGDDKLKILQFFDLSTIFSKSHASIIRELWNKFYELYRMIKNPNTKGDDFQYHAKKWLALFLLLSEGIPNT</sequence>
<gene>
    <name evidence="1" type="ORF">SCALOS_LOCUS1101</name>
</gene>
<comment type="caution">
    <text evidence="1">The sequence shown here is derived from an EMBL/GenBank/DDBJ whole genome shotgun (WGS) entry which is preliminary data.</text>
</comment>
<keyword evidence="2" id="KW-1185">Reference proteome</keyword>
<evidence type="ECO:0000313" key="2">
    <source>
        <dbReference type="Proteomes" id="UP000789860"/>
    </source>
</evidence>
<organism evidence="1 2">
    <name type="scientific">Scutellospora calospora</name>
    <dbReference type="NCBI Taxonomy" id="85575"/>
    <lineage>
        <taxon>Eukaryota</taxon>
        <taxon>Fungi</taxon>
        <taxon>Fungi incertae sedis</taxon>
        <taxon>Mucoromycota</taxon>
        <taxon>Glomeromycotina</taxon>
        <taxon>Glomeromycetes</taxon>
        <taxon>Diversisporales</taxon>
        <taxon>Gigasporaceae</taxon>
        <taxon>Scutellospora</taxon>
    </lineage>
</organism>
<proteinExistence type="predicted"/>
<dbReference type="Proteomes" id="UP000789860">
    <property type="component" value="Unassembled WGS sequence"/>
</dbReference>